<evidence type="ECO:0000259" key="2">
    <source>
        <dbReference type="Pfam" id="PF01464"/>
    </source>
</evidence>
<organism evidence="3 4">
    <name type="scientific">Melioribacter roseus (strain DSM 23840 / JCM 17771 / VKM B-2668 / P3M-2)</name>
    <dbReference type="NCBI Taxonomy" id="1191523"/>
    <lineage>
        <taxon>Bacteria</taxon>
        <taxon>Pseudomonadati</taxon>
        <taxon>Ignavibacteriota</taxon>
        <taxon>Ignavibacteria</taxon>
        <taxon>Ignavibacteriales</taxon>
        <taxon>Melioribacteraceae</taxon>
        <taxon>Melioribacter</taxon>
    </lineage>
</organism>
<dbReference type="STRING" id="1191523.MROS_2825"/>
<dbReference type="SUPFAM" id="SSF53955">
    <property type="entry name" value="Lysozyme-like"/>
    <property type="match status" value="1"/>
</dbReference>
<reference evidence="3 4" key="1">
    <citation type="journal article" date="2013" name="PLoS ONE">
        <title>Genomic analysis of Melioribacter roseus, facultatively anaerobic organotrophic bacterium representing a novel deep lineage within Bacteriodetes/Chlorobi group.</title>
        <authorList>
            <person name="Kadnikov V.V."/>
            <person name="Mardanov A.V."/>
            <person name="Podosokorskaya O.A."/>
            <person name="Gavrilov S.N."/>
            <person name="Kublanov I.V."/>
            <person name="Beletsky A.V."/>
            <person name="Bonch-Osmolovskaya E.A."/>
            <person name="Ravin N.V."/>
        </authorList>
    </citation>
    <scope>NUCLEOTIDE SEQUENCE [LARGE SCALE GENOMIC DNA]</scope>
    <source>
        <strain evidence="4">JCM 17771 / P3M-2</strain>
    </source>
</reference>
<feature type="domain" description="Transglycosylase SLT" evidence="2">
    <location>
        <begin position="107"/>
        <end position="212"/>
    </location>
</feature>
<keyword evidence="1" id="KW-0472">Membrane</keyword>
<evidence type="ECO:0000256" key="1">
    <source>
        <dbReference type="SAM" id="Phobius"/>
    </source>
</evidence>
<dbReference type="eggNOG" id="COG0741">
    <property type="taxonomic scope" value="Bacteria"/>
</dbReference>
<dbReference type="Proteomes" id="UP000009011">
    <property type="component" value="Chromosome"/>
</dbReference>
<evidence type="ECO:0000313" key="4">
    <source>
        <dbReference type="Proteomes" id="UP000009011"/>
    </source>
</evidence>
<keyword evidence="1" id="KW-1133">Transmembrane helix</keyword>
<dbReference type="Gene3D" id="1.10.530.10">
    <property type="match status" value="1"/>
</dbReference>
<accession>I6ZA88</accession>
<dbReference type="InterPro" id="IPR008258">
    <property type="entry name" value="Transglycosylase_SLT_dom_1"/>
</dbReference>
<keyword evidence="4" id="KW-1185">Reference proteome</keyword>
<dbReference type="InterPro" id="IPR023346">
    <property type="entry name" value="Lysozyme-like_dom_sf"/>
</dbReference>
<sequence>MRRENFYYYIPVILLSVAVIILALVLIYIFRAEYNRKITVDFKNPEYKVFIPEIPLQLDFCGEPVPMNIEDVYERVEREILINAYWNSSTLLNIKRANRWFPVIEPILKKHGVPDDFKYMAVIESNLTNAVSPAGAVGFWQLTQPAAVKYGLEISKVVDERYDVEKATEAACKYLKDSFAKYKSWTLAAASYNYGTNGIDRQIERQKKDSYYELYLNEETFRFVARILALKEIMTHPEKYGYFIEREKLYKPYKYKTVDVRNGIKDLADFAQRHGTTYKELKLLNPWLRDNYLPASKGKIYLLKIPDN</sequence>
<gene>
    <name evidence="3" type="ordered locus">MROS_2825</name>
</gene>
<name>I6ZA88_MELRP</name>
<dbReference type="PATRIC" id="fig|1191523.3.peg.2961"/>
<dbReference type="Pfam" id="PF01464">
    <property type="entry name" value="SLT"/>
    <property type="match status" value="1"/>
</dbReference>
<evidence type="ECO:0000313" key="3">
    <source>
        <dbReference type="EMBL" id="AFN76055.1"/>
    </source>
</evidence>
<dbReference type="EMBL" id="CP003557">
    <property type="protein sequence ID" value="AFN76055.1"/>
    <property type="molecule type" value="Genomic_DNA"/>
</dbReference>
<dbReference type="AlphaFoldDB" id="I6ZA88"/>
<feature type="transmembrane region" description="Helical" evidence="1">
    <location>
        <begin position="6"/>
        <end position="30"/>
    </location>
</feature>
<dbReference type="OrthoDB" id="9815002at2"/>
<dbReference type="KEGG" id="mro:MROS_2825"/>
<keyword evidence="1" id="KW-0812">Transmembrane</keyword>
<dbReference type="HOGENOM" id="CLU_009520_1_1_10"/>
<proteinExistence type="predicted"/>
<dbReference type="RefSeq" id="WP_014857485.1">
    <property type="nucleotide sequence ID" value="NC_018178.1"/>
</dbReference>
<protein>
    <submittedName>
        <fullName evidence="3">Lytic transglycosylase catalytic</fullName>
    </submittedName>
</protein>
<dbReference type="CDD" id="cd16894">
    <property type="entry name" value="MltD-like"/>
    <property type="match status" value="1"/>
</dbReference>